<sequence>MVCKYIPVKTAKEIRRVYLDEILYIEKRRRQAILITESGKTVFYCNMDFLKQYVDERFLDCHRSYLFNMDKILRMADQTVYMEGGFRVFLGRECFRRGRKIFGEYIK</sequence>
<dbReference type="SMART" id="SM00850">
    <property type="entry name" value="LytTR"/>
    <property type="match status" value="1"/>
</dbReference>
<dbReference type="InterPro" id="IPR046947">
    <property type="entry name" value="LytR-like"/>
</dbReference>
<name>A0A923NP01_9FIRM</name>
<dbReference type="GO" id="GO:0000156">
    <property type="term" value="F:phosphorelay response regulator activity"/>
    <property type="evidence" value="ECO:0007669"/>
    <property type="project" value="InterPro"/>
</dbReference>
<keyword evidence="3" id="KW-1185">Reference proteome</keyword>
<accession>A0A923NP01</accession>
<dbReference type="GO" id="GO:0003677">
    <property type="term" value="F:DNA binding"/>
    <property type="evidence" value="ECO:0007669"/>
    <property type="project" value="UniProtKB-KW"/>
</dbReference>
<evidence type="ECO:0000259" key="1">
    <source>
        <dbReference type="PROSITE" id="PS50930"/>
    </source>
</evidence>
<evidence type="ECO:0000313" key="2">
    <source>
        <dbReference type="EMBL" id="MBC6679478.1"/>
    </source>
</evidence>
<proteinExistence type="predicted"/>
<dbReference type="AlphaFoldDB" id="A0A923NP01"/>
<organism evidence="2 3">
    <name type="scientific">Zhenpiania hominis</name>
    <dbReference type="NCBI Taxonomy" id="2763644"/>
    <lineage>
        <taxon>Bacteria</taxon>
        <taxon>Bacillati</taxon>
        <taxon>Bacillota</taxon>
        <taxon>Clostridia</taxon>
        <taxon>Peptostreptococcales</taxon>
        <taxon>Anaerovoracaceae</taxon>
        <taxon>Zhenpiania</taxon>
    </lineage>
</organism>
<dbReference type="PROSITE" id="PS50930">
    <property type="entry name" value="HTH_LYTTR"/>
    <property type="match status" value="1"/>
</dbReference>
<dbReference type="Gene3D" id="2.40.50.1020">
    <property type="entry name" value="LytTr DNA-binding domain"/>
    <property type="match status" value="1"/>
</dbReference>
<comment type="caution">
    <text evidence="2">The sequence shown here is derived from an EMBL/GenBank/DDBJ whole genome shotgun (WGS) entry which is preliminary data.</text>
</comment>
<keyword evidence="2" id="KW-0238">DNA-binding</keyword>
<gene>
    <name evidence="2" type="ORF">H9L42_06520</name>
</gene>
<dbReference type="PANTHER" id="PTHR37299">
    <property type="entry name" value="TRANSCRIPTIONAL REGULATOR-RELATED"/>
    <property type="match status" value="1"/>
</dbReference>
<feature type="domain" description="HTH LytTR-type" evidence="1">
    <location>
        <begin position="6"/>
        <end position="72"/>
    </location>
</feature>
<protein>
    <submittedName>
        <fullName evidence="2">LytTR family transcriptional regulator DNA-binding domain-containing protein</fullName>
    </submittedName>
</protein>
<dbReference type="InterPro" id="IPR007492">
    <property type="entry name" value="LytTR_DNA-bd_dom"/>
</dbReference>
<dbReference type="Pfam" id="PF04397">
    <property type="entry name" value="LytTR"/>
    <property type="match status" value="1"/>
</dbReference>
<reference evidence="2" key="1">
    <citation type="submission" date="2020-08" db="EMBL/GenBank/DDBJ databases">
        <title>Genome public.</title>
        <authorList>
            <person name="Liu C."/>
            <person name="Sun Q."/>
        </authorList>
    </citation>
    <scope>NUCLEOTIDE SEQUENCE</scope>
    <source>
        <strain evidence="2">BX12</strain>
    </source>
</reference>
<dbReference type="EMBL" id="JACRYT010000004">
    <property type="protein sequence ID" value="MBC6679478.1"/>
    <property type="molecule type" value="Genomic_DNA"/>
</dbReference>
<dbReference type="Proteomes" id="UP000602647">
    <property type="component" value="Unassembled WGS sequence"/>
</dbReference>
<dbReference type="PANTHER" id="PTHR37299:SF1">
    <property type="entry name" value="STAGE 0 SPORULATION PROTEIN A HOMOLOG"/>
    <property type="match status" value="1"/>
</dbReference>
<evidence type="ECO:0000313" key="3">
    <source>
        <dbReference type="Proteomes" id="UP000602647"/>
    </source>
</evidence>
<dbReference type="RefSeq" id="WP_187302579.1">
    <property type="nucleotide sequence ID" value="NZ_CBCTON010000010.1"/>
</dbReference>